<evidence type="ECO:0000256" key="7">
    <source>
        <dbReference type="ARBA" id="ARBA00049534"/>
    </source>
</evidence>
<comment type="subunit">
    <text evidence="9 10">In the presence of PdxS, forms a dodecamer of heterodimers. Only shows activity in the heterodimer.</text>
</comment>
<dbReference type="OrthoDB" id="9810320at2"/>
<dbReference type="GO" id="GO:0042823">
    <property type="term" value="P:pyridoxal phosphate biosynthetic process"/>
    <property type="evidence" value="ECO:0007669"/>
    <property type="project" value="UniProtKB-UniRule"/>
</dbReference>
<comment type="catalytic activity">
    <reaction evidence="6 10">
        <text>aldehydo-D-ribose 5-phosphate + D-glyceraldehyde 3-phosphate + L-glutamine = pyridoxal 5'-phosphate + L-glutamate + phosphate + 3 H2O + H(+)</text>
        <dbReference type="Rhea" id="RHEA:31507"/>
        <dbReference type="ChEBI" id="CHEBI:15377"/>
        <dbReference type="ChEBI" id="CHEBI:15378"/>
        <dbReference type="ChEBI" id="CHEBI:29985"/>
        <dbReference type="ChEBI" id="CHEBI:43474"/>
        <dbReference type="ChEBI" id="CHEBI:58273"/>
        <dbReference type="ChEBI" id="CHEBI:58359"/>
        <dbReference type="ChEBI" id="CHEBI:59776"/>
        <dbReference type="ChEBI" id="CHEBI:597326"/>
        <dbReference type="EC" id="4.3.3.6"/>
    </reaction>
</comment>
<evidence type="ECO:0000256" key="2">
    <source>
        <dbReference type="ARBA" id="ARBA00022801"/>
    </source>
</evidence>
<feature type="active site" description="Charge relay system" evidence="10 11">
    <location>
        <position position="167"/>
    </location>
</feature>
<gene>
    <name evidence="10 13" type="primary">pdxT</name>
    <name evidence="14" type="ORF">DFR61_1534</name>
    <name evidence="13" type="ORF">NCTC10597_00016</name>
</gene>
<evidence type="ECO:0000313" key="13">
    <source>
        <dbReference type="EMBL" id="STX08384.1"/>
    </source>
</evidence>
<evidence type="ECO:0000256" key="10">
    <source>
        <dbReference type="HAMAP-Rule" id="MF_01615"/>
    </source>
</evidence>
<dbReference type="AlphaFoldDB" id="A0A8B4Q8H7"/>
<dbReference type="GO" id="GO:0016740">
    <property type="term" value="F:transferase activity"/>
    <property type="evidence" value="ECO:0007669"/>
    <property type="project" value="UniProtKB-KW"/>
</dbReference>
<dbReference type="FunFam" id="3.40.50.880:FF:000010">
    <property type="entry name" value="uncharacterized protein LOC100176842 isoform X2"/>
    <property type="match status" value="1"/>
</dbReference>
<dbReference type="SUPFAM" id="SSF52317">
    <property type="entry name" value="Class I glutamine amidotransferase-like"/>
    <property type="match status" value="1"/>
</dbReference>
<keyword evidence="5 10" id="KW-0456">Lyase</keyword>
<feature type="binding site" evidence="10 12">
    <location>
        <position position="101"/>
    </location>
    <ligand>
        <name>L-glutamine</name>
        <dbReference type="ChEBI" id="CHEBI:58359"/>
    </ligand>
</feature>
<dbReference type="PROSITE" id="PS51273">
    <property type="entry name" value="GATASE_TYPE_1"/>
    <property type="match status" value="1"/>
</dbReference>
<keyword evidence="16" id="KW-1185">Reference proteome</keyword>
<evidence type="ECO:0000256" key="5">
    <source>
        <dbReference type="ARBA" id="ARBA00023239"/>
    </source>
</evidence>
<dbReference type="PROSITE" id="PS51130">
    <property type="entry name" value="PDXT_SNO_2"/>
    <property type="match status" value="1"/>
</dbReference>
<dbReference type="CDD" id="cd01749">
    <property type="entry name" value="GATase1_PB"/>
    <property type="match status" value="1"/>
</dbReference>
<reference evidence="13 15" key="1">
    <citation type="submission" date="2018-06" db="EMBL/GenBank/DDBJ databases">
        <authorList>
            <consortium name="Pathogen Informatics"/>
            <person name="Doyle S."/>
        </authorList>
    </citation>
    <scope>NUCLEOTIDE SEQUENCE [LARGE SCALE GENOMIC DNA]</scope>
    <source>
        <strain evidence="13 15">NCTC10597</strain>
    </source>
</reference>
<dbReference type="EMBL" id="UGNP01000001">
    <property type="protein sequence ID" value="STX08384.1"/>
    <property type="molecule type" value="Genomic_DNA"/>
</dbReference>
<comment type="catalytic activity">
    <reaction evidence="7 10">
        <text>L-glutamine + H2O = L-glutamate + NH4(+)</text>
        <dbReference type="Rhea" id="RHEA:15889"/>
        <dbReference type="ChEBI" id="CHEBI:15377"/>
        <dbReference type="ChEBI" id="CHEBI:28938"/>
        <dbReference type="ChEBI" id="CHEBI:29985"/>
        <dbReference type="ChEBI" id="CHEBI:58359"/>
        <dbReference type="EC" id="3.5.1.2"/>
    </reaction>
</comment>
<evidence type="ECO:0000313" key="16">
    <source>
        <dbReference type="Proteomes" id="UP000294641"/>
    </source>
</evidence>
<evidence type="ECO:0000256" key="8">
    <source>
        <dbReference type="ARBA" id="ARBA00054599"/>
    </source>
</evidence>
<dbReference type="PANTHER" id="PTHR31559:SF0">
    <property type="entry name" value="PYRIDOXAL 5'-PHOSPHATE SYNTHASE SUBUNIT SNO1-RELATED"/>
    <property type="match status" value="1"/>
</dbReference>
<accession>A0A8B4Q8H7</accession>
<dbReference type="Proteomes" id="UP000254330">
    <property type="component" value="Unassembled WGS sequence"/>
</dbReference>
<evidence type="ECO:0000256" key="9">
    <source>
        <dbReference type="ARBA" id="ARBA00064749"/>
    </source>
</evidence>
<dbReference type="EMBL" id="SNZG01000053">
    <property type="protein sequence ID" value="TDR33486.1"/>
    <property type="molecule type" value="Genomic_DNA"/>
</dbReference>
<dbReference type="UniPathway" id="UPA00245"/>
<feature type="binding site" evidence="10 12">
    <location>
        <begin position="129"/>
        <end position="130"/>
    </location>
    <ligand>
        <name>L-glutamine</name>
        <dbReference type="ChEBI" id="CHEBI:58359"/>
    </ligand>
</feature>
<feature type="binding site" evidence="10 12">
    <location>
        <begin position="46"/>
        <end position="48"/>
    </location>
    <ligand>
        <name>L-glutamine</name>
        <dbReference type="ChEBI" id="CHEBI:58359"/>
    </ligand>
</feature>
<comment type="caution">
    <text evidence="13">The sequence shown here is derived from an EMBL/GenBank/DDBJ whole genome shotgun (WGS) entry which is preliminary data.</text>
</comment>
<comment type="similarity">
    <text evidence="1 10">Belongs to the glutaminase PdxT/SNO family.</text>
</comment>
<dbReference type="PANTHER" id="PTHR31559">
    <property type="entry name" value="PYRIDOXAL 5'-PHOSPHATE SYNTHASE SUBUNIT SNO"/>
    <property type="match status" value="1"/>
</dbReference>
<keyword evidence="3 10" id="KW-0663">Pyridoxal phosphate</keyword>
<keyword evidence="4 10" id="KW-0315">Glutamine amidotransferase</keyword>
<dbReference type="EC" id="3.5.1.2" evidence="10"/>
<feature type="active site" description="Charge relay system" evidence="10 11">
    <location>
        <position position="165"/>
    </location>
</feature>
<keyword evidence="13" id="KW-0808">Transferase</keyword>
<evidence type="ECO:0000313" key="14">
    <source>
        <dbReference type="EMBL" id="TDR33486.1"/>
    </source>
</evidence>
<dbReference type="GO" id="GO:1903600">
    <property type="term" value="C:glutaminase complex"/>
    <property type="evidence" value="ECO:0007669"/>
    <property type="project" value="TreeGrafter"/>
</dbReference>
<dbReference type="Proteomes" id="UP000294641">
    <property type="component" value="Unassembled WGS sequence"/>
</dbReference>
<evidence type="ECO:0000256" key="11">
    <source>
        <dbReference type="PIRSR" id="PIRSR005639-1"/>
    </source>
</evidence>
<evidence type="ECO:0000256" key="6">
    <source>
        <dbReference type="ARBA" id="ARBA00047992"/>
    </source>
</evidence>
<sequence>MKIGVLALQGAVEEHLDAIRKIGAEGIQIKSKEQLEEIDGLILPGGESTAMRKLIDFHEMMPALQAFDKPILGTCAGVILLADHVESNETHIGGLKVWVRRNSFGRQIDSFSAPLEIVGFTSSYEAVFIRAPQMDEVGEDVEILASYNGRIVLVRQGNKIGCAFHPELTEDLRIMQMLKEMILQSKLAHPSNVL</sequence>
<dbReference type="GO" id="GO:0004359">
    <property type="term" value="F:glutaminase activity"/>
    <property type="evidence" value="ECO:0007669"/>
    <property type="project" value="UniProtKB-UniRule"/>
</dbReference>
<dbReference type="GO" id="GO:0036381">
    <property type="term" value="F:pyridoxal 5'-phosphate synthase (glutamine hydrolysing) activity"/>
    <property type="evidence" value="ECO:0007669"/>
    <property type="project" value="UniProtKB-UniRule"/>
</dbReference>
<dbReference type="Pfam" id="PF01174">
    <property type="entry name" value="SNO"/>
    <property type="match status" value="1"/>
</dbReference>
<comment type="pathway">
    <text evidence="10">Cofactor biosynthesis; pyridoxal 5'-phosphate biosynthesis.</text>
</comment>
<dbReference type="Gene3D" id="3.40.50.880">
    <property type="match status" value="1"/>
</dbReference>
<evidence type="ECO:0000256" key="4">
    <source>
        <dbReference type="ARBA" id="ARBA00022962"/>
    </source>
</evidence>
<dbReference type="EC" id="4.3.3.6" evidence="10"/>
<evidence type="ECO:0000256" key="3">
    <source>
        <dbReference type="ARBA" id="ARBA00022898"/>
    </source>
</evidence>
<comment type="function">
    <text evidence="8 10">Catalyzes the hydrolysis of glutamine to glutamate and ammonia as part of the biosynthesis of pyridoxal 5'-phosphate. The resulting ammonia molecule is channeled to the active site of PdxS.</text>
</comment>
<dbReference type="InterPro" id="IPR002161">
    <property type="entry name" value="PdxT/SNO"/>
</dbReference>
<dbReference type="InterPro" id="IPR021196">
    <property type="entry name" value="PdxT/SNO_CS"/>
</dbReference>
<evidence type="ECO:0000313" key="15">
    <source>
        <dbReference type="Proteomes" id="UP000254330"/>
    </source>
</evidence>
<dbReference type="NCBIfam" id="TIGR03800">
    <property type="entry name" value="PLP_synth_Pdx2"/>
    <property type="match status" value="1"/>
</dbReference>
<dbReference type="PROSITE" id="PS01236">
    <property type="entry name" value="PDXT_SNO_1"/>
    <property type="match status" value="1"/>
</dbReference>
<dbReference type="RefSeq" id="WP_109350775.1">
    <property type="nucleotide sequence ID" value="NZ_BJUE01000073.1"/>
</dbReference>
<evidence type="ECO:0000256" key="1">
    <source>
        <dbReference type="ARBA" id="ARBA00008345"/>
    </source>
</evidence>
<reference evidence="14 16" key="2">
    <citation type="submission" date="2019-03" db="EMBL/GenBank/DDBJ databases">
        <title>Genomic Encyclopedia of Type Strains, Phase IV (KMG-IV): sequencing the most valuable type-strain genomes for metagenomic binning, comparative biology and taxonomic classification.</title>
        <authorList>
            <person name="Goeker M."/>
        </authorList>
    </citation>
    <scope>NUCLEOTIDE SEQUENCE [LARGE SCALE GENOMIC DNA]</scope>
    <source>
        <strain evidence="14 16">DSM 20580</strain>
    </source>
</reference>
<dbReference type="PIRSF" id="PIRSF005639">
    <property type="entry name" value="Glut_amidoT_SNO"/>
    <property type="match status" value="1"/>
</dbReference>
<organism evidence="13 15">
    <name type="scientific">Kurthia zopfii</name>
    <dbReference type="NCBI Taxonomy" id="1650"/>
    <lineage>
        <taxon>Bacteria</taxon>
        <taxon>Bacillati</taxon>
        <taxon>Bacillota</taxon>
        <taxon>Bacilli</taxon>
        <taxon>Bacillales</taxon>
        <taxon>Caryophanaceae</taxon>
        <taxon>Kurthia</taxon>
    </lineage>
</organism>
<dbReference type="GO" id="GO:0006543">
    <property type="term" value="P:L-glutamine catabolic process"/>
    <property type="evidence" value="ECO:0007669"/>
    <property type="project" value="UniProtKB-UniRule"/>
</dbReference>
<dbReference type="GO" id="GO:0005829">
    <property type="term" value="C:cytosol"/>
    <property type="evidence" value="ECO:0007669"/>
    <property type="project" value="TreeGrafter"/>
</dbReference>
<dbReference type="HAMAP" id="MF_01615">
    <property type="entry name" value="PdxT"/>
    <property type="match status" value="1"/>
</dbReference>
<keyword evidence="2 10" id="KW-0378">Hydrolase</keyword>
<protein>
    <recommendedName>
        <fullName evidence="10">Pyridoxal 5'-phosphate synthase subunit PdxT</fullName>
        <ecNumber evidence="10">4.3.3.6</ecNumber>
    </recommendedName>
    <alternativeName>
        <fullName evidence="10">Pdx2</fullName>
    </alternativeName>
    <alternativeName>
        <fullName evidence="10">Pyridoxal 5'-phosphate synthase glutaminase subunit</fullName>
        <ecNumber evidence="10">3.5.1.2</ecNumber>
    </alternativeName>
</protein>
<feature type="active site" description="Nucleophile" evidence="10 11">
    <location>
        <position position="75"/>
    </location>
</feature>
<proteinExistence type="inferred from homology"/>
<dbReference type="InterPro" id="IPR029062">
    <property type="entry name" value="Class_I_gatase-like"/>
</dbReference>
<evidence type="ECO:0000256" key="12">
    <source>
        <dbReference type="PIRSR" id="PIRSR005639-2"/>
    </source>
</evidence>
<dbReference type="GO" id="GO:0008614">
    <property type="term" value="P:pyridoxine metabolic process"/>
    <property type="evidence" value="ECO:0007669"/>
    <property type="project" value="TreeGrafter"/>
</dbReference>
<name>A0A8B4Q8H7_9BACL</name>